<evidence type="ECO:0000313" key="2">
    <source>
        <dbReference type="Proteomes" id="UP000298616"/>
    </source>
</evidence>
<keyword evidence="2" id="KW-1185">Reference proteome</keyword>
<dbReference type="Proteomes" id="UP000298616">
    <property type="component" value="Chromosome"/>
</dbReference>
<dbReference type="EMBL" id="CP028923">
    <property type="protein sequence ID" value="QCK16318.1"/>
    <property type="molecule type" value="Genomic_DNA"/>
</dbReference>
<evidence type="ECO:0000313" key="1">
    <source>
        <dbReference type="EMBL" id="QCK16318.1"/>
    </source>
</evidence>
<name>A0A4D7KAD3_9BACT</name>
<dbReference type="AlphaFoldDB" id="A0A4D7KAD3"/>
<accession>A0A4D7KAD3</accession>
<reference evidence="1 2" key="1">
    <citation type="submission" date="2018-04" db="EMBL/GenBank/DDBJ databases">
        <title>Complete genome uncultured novel isolate.</title>
        <authorList>
            <person name="Merlino G."/>
        </authorList>
    </citation>
    <scope>NUCLEOTIDE SEQUENCE [LARGE SCALE GENOMIC DNA]</scope>
    <source>
        <strain evidence="2">R1DC9</strain>
    </source>
</reference>
<dbReference type="Gene3D" id="3.30.1380.20">
    <property type="entry name" value="Trafficking protein particle complex subunit 3"/>
    <property type="match status" value="1"/>
</dbReference>
<dbReference type="KEGG" id="fpf:DCC35_17030"/>
<sequence>MSETFSHIIQDNRINEKQNLSHLTEPVVILDQAWFELTAKLIESTGKKNEINKKLFSFASELSRNMFVKYFEDKEFSFSDKKFTISRYLKDSGLGNVELSTISEKGGEIISTTLCKSFDKEIDKDFFSNPYAMGVLCGGLSAAYDLEEEESFTYSKVSCKSAGDSFCSFKIERISEENPYCYNSPEWGSFQIANSFTVNNHFDMITETAISLPFYGDHNGEIQCLNNSLVKVFSNYLAFFPFLICEIAKTDSEGMPVCKRYNRLISDLFIHFFEHLYRSAEWKGLTIDSIHKNQDMADCLIAFVNALGYGKFIRKSYKDNTELSIICINNFESNSQIGSRLIEDEDLSNLFTTGMLTGLMRFIQSKKDQKKLFKLNGIGLKSFKAEQLSSRVKGEDEDIFRVYAR</sequence>
<dbReference type="RefSeq" id="WP_137091909.1">
    <property type="nucleotide sequence ID" value="NZ_CP028923.1"/>
</dbReference>
<organism evidence="1 2">
    <name type="scientific">Mangrovivirga cuniculi</name>
    <dbReference type="NCBI Taxonomy" id="2715131"/>
    <lineage>
        <taxon>Bacteria</taxon>
        <taxon>Pseudomonadati</taxon>
        <taxon>Bacteroidota</taxon>
        <taxon>Cytophagia</taxon>
        <taxon>Cytophagales</taxon>
        <taxon>Mangrovivirgaceae</taxon>
        <taxon>Mangrovivirga</taxon>
    </lineage>
</organism>
<proteinExistence type="predicted"/>
<evidence type="ECO:0008006" key="3">
    <source>
        <dbReference type="Google" id="ProtNLM"/>
    </source>
</evidence>
<gene>
    <name evidence="1" type="ORF">DCC35_17030</name>
</gene>
<protein>
    <recommendedName>
        <fullName evidence="3">4-vinyl reductase 4VR domain-containing protein</fullName>
    </recommendedName>
</protein>